<sequence>MDLFVLDKCYKVATLSIACGMFRNKKAKWERHHYTPHEQQVFHIAISKIETGTTRKPSTQWVTSLEAKLKRLRKNERVEEDTNYPCN</sequence>
<evidence type="ECO:0000313" key="2">
    <source>
        <dbReference type="Proteomes" id="UP001202328"/>
    </source>
</evidence>
<dbReference type="AlphaFoldDB" id="A0AAD4XSP8"/>
<evidence type="ECO:0000313" key="1">
    <source>
        <dbReference type="EMBL" id="KAI3952136.1"/>
    </source>
</evidence>
<gene>
    <name evidence="1" type="ORF">MKW98_005831</name>
</gene>
<keyword evidence="2" id="KW-1185">Reference proteome</keyword>
<proteinExistence type="predicted"/>
<organism evidence="1 2">
    <name type="scientific">Papaver atlanticum</name>
    <dbReference type="NCBI Taxonomy" id="357466"/>
    <lineage>
        <taxon>Eukaryota</taxon>
        <taxon>Viridiplantae</taxon>
        <taxon>Streptophyta</taxon>
        <taxon>Embryophyta</taxon>
        <taxon>Tracheophyta</taxon>
        <taxon>Spermatophyta</taxon>
        <taxon>Magnoliopsida</taxon>
        <taxon>Ranunculales</taxon>
        <taxon>Papaveraceae</taxon>
        <taxon>Papaveroideae</taxon>
        <taxon>Papaver</taxon>
    </lineage>
</organism>
<name>A0AAD4XSP8_9MAGN</name>
<dbReference type="EMBL" id="JAJJMB010002292">
    <property type="protein sequence ID" value="KAI3952136.1"/>
    <property type="molecule type" value="Genomic_DNA"/>
</dbReference>
<accession>A0AAD4XSP8</accession>
<dbReference type="Proteomes" id="UP001202328">
    <property type="component" value="Unassembled WGS sequence"/>
</dbReference>
<protein>
    <submittedName>
        <fullName evidence="1">Uncharacterized protein</fullName>
    </submittedName>
</protein>
<comment type="caution">
    <text evidence="1">The sequence shown here is derived from an EMBL/GenBank/DDBJ whole genome shotgun (WGS) entry which is preliminary data.</text>
</comment>
<reference evidence="1" key="1">
    <citation type="submission" date="2022-04" db="EMBL/GenBank/DDBJ databases">
        <title>A functionally conserved STORR gene fusion in Papaver species that diverged 16.8 million years ago.</title>
        <authorList>
            <person name="Catania T."/>
        </authorList>
    </citation>
    <scope>NUCLEOTIDE SEQUENCE</scope>
    <source>
        <strain evidence="1">S-188037</strain>
    </source>
</reference>